<dbReference type="OrthoDB" id="5291921at2"/>
<dbReference type="Pfam" id="PF04403">
    <property type="entry name" value="PqiA"/>
    <property type="match status" value="1"/>
</dbReference>
<name>A0A0D0Q2V5_9RHOB</name>
<dbReference type="eggNOG" id="COG2995">
    <property type="taxonomic scope" value="Bacteria"/>
</dbReference>
<dbReference type="AlphaFoldDB" id="A0A0D0Q2V5"/>
<keyword evidence="1" id="KW-0472">Membrane</keyword>
<protein>
    <submittedName>
        <fullName evidence="2">Putative paraquat-inducible protein A</fullName>
    </submittedName>
</protein>
<gene>
    <name evidence="2" type="ORF">Wenmar_02608</name>
</gene>
<accession>A0A0D0Q2V5</accession>
<dbReference type="Proteomes" id="UP000035100">
    <property type="component" value="Unassembled WGS sequence"/>
</dbReference>
<feature type="transmembrane region" description="Helical" evidence="1">
    <location>
        <begin position="167"/>
        <end position="187"/>
    </location>
</feature>
<organism evidence="2 3">
    <name type="scientific">Wenxinia marina DSM 24838</name>
    <dbReference type="NCBI Taxonomy" id="1123501"/>
    <lineage>
        <taxon>Bacteria</taxon>
        <taxon>Pseudomonadati</taxon>
        <taxon>Pseudomonadota</taxon>
        <taxon>Alphaproteobacteria</taxon>
        <taxon>Rhodobacterales</taxon>
        <taxon>Roseobacteraceae</taxon>
        <taxon>Wenxinia</taxon>
    </lineage>
</organism>
<comment type="caution">
    <text evidence="2">The sequence shown here is derived from an EMBL/GenBank/DDBJ whole genome shotgun (WGS) entry which is preliminary data.</text>
</comment>
<dbReference type="PATRIC" id="fig|1123501.6.peg.2721"/>
<evidence type="ECO:0000256" key="1">
    <source>
        <dbReference type="SAM" id="Phobius"/>
    </source>
</evidence>
<proteinExistence type="predicted"/>
<reference evidence="2 3" key="1">
    <citation type="submission" date="2013-01" db="EMBL/GenBank/DDBJ databases">
        <authorList>
            <person name="Fiebig A."/>
            <person name="Goeker M."/>
            <person name="Klenk H.-P.P."/>
        </authorList>
    </citation>
    <scope>NUCLEOTIDE SEQUENCE [LARGE SCALE GENOMIC DNA]</scope>
    <source>
        <strain evidence="2 3">DSM 24838</strain>
    </source>
</reference>
<evidence type="ECO:0000313" key="3">
    <source>
        <dbReference type="Proteomes" id="UP000035100"/>
    </source>
</evidence>
<sequence>MLPDPAELIACPTCDALYRARQPAAGERAVCERCHTVLIAPRARAGMSIIMLSLATLILVAGAINFPFLRISRAGFGNDASILDTALAFTEGPLQLLSLAVLALIVLIPATRALLTLYVLTPVVMDRSPWRGAAQAFRLSEALRPWSMAEIFSIGCAVALVKVADLANLTFGPAFWMFCVLTVVVVVQDQWMDRWSVWASLDREAAT</sequence>
<feature type="transmembrane region" description="Helical" evidence="1">
    <location>
        <begin position="49"/>
        <end position="69"/>
    </location>
</feature>
<dbReference type="InterPro" id="IPR007498">
    <property type="entry name" value="PqiA-like"/>
</dbReference>
<keyword evidence="3" id="KW-1185">Reference proteome</keyword>
<dbReference type="STRING" id="1123501.Wenmar_02608"/>
<feature type="transmembrane region" description="Helical" evidence="1">
    <location>
        <begin position="96"/>
        <end position="121"/>
    </location>
</feature>
<dbReference type="RefSeq" id="WP_018301511.1">
    <property type="nucleotide sequence ID" value="NZ_KB902277.1"/>
</dbReference>
<keyword evidence="1" id="KW-1133">Transmembrane helix</keyword>
<keyword evidence="1" id="KW-0812">Transmembrane</keyword>
<dbReference type="EMBL" id="AONG01000012">
    <property type="protein sequence ID" value="KIQ68879.1"/>
    <property type="molecule type" value="Genomic_DNA"/>
</dbReference>
<evidence type="ECO:0000313" key="2">
    <source>
        <dbReference type="EMBL" id="KIQ68879.1"/>
    </source>
</evidence>